<protein>
    <submittedName>
        <fullName evidence="5">SOSS complex subunit A homolog</fullName>
    </submittedName>
</protein>
<feature type="domain" description="Edg1 TPR repeats region" evidence="3">
    <location>
        <begin position="19"/>
        <end position="395"/>
    </location>
</feature>
<proteinExistence type="predicted"/>
<sequence>MPATLIDEEDIPDQETLELQKSWLADVNIMLEGYKKYTPNEAMIKKFLNERLDFQLYSMYGYQLIWDIMRIFQAGVTQRKKELCKDYLRIIKKTYMMMSERNKLVFHNKFIEEWQHHDIDYCPYFESLITDFSDNLNCLLAELEKDTDNINVDLKDEIRFCIMISPVTTILRIWARATRSHQVIKFAVDICHEVPSLFFDKELSIWHTEYEVDQKEPILPLIIRRLIFNSRLEEPAEQQYEAIEVLAAAVVKGDTPLLSPWILLDMVFCELFTDNRIPTKSLEALTGIASRVLSPKNNYPFDWKFANSIRTQPTKKVYLVPSILVMVLDMMNEYHENKRSFDILENCKAILQCLGNRMREENEEFDEETKDYLRNKIMEMPWWIEYALSTWFWALDVQRRRIPSVIFHAIQEAEDLEEKKVAVKEEEDVSSGSLSSNDRETVIEYPVHNTDSEVRIPLKFADKYEPIEDHLSNKRICREELYIRSIMELGLFDVECALELLHQKTLIKFNNPTELYTYMETTMHDCFGVTLGHTGKEDTRVLFMEILEVFEIEAKYESHEDIAMQLLSRVRNPTIIDSSPLWTEAIKPTKIIPAIVHPMRHIDKSDWPPEDSSFVKVHRQEVRREQKQDRERLLDKALKKSKAVAQHHRNTWAEREARSAWICPQSPPNEPSSLGSGGSSQSSVRSVYSTRSLPTMRHFDNHCCSFSI</sequence>
<feature type="coiled-coil region" evidence="1">
    <location>
        <begin position="344"/>
        <end position="371"/>
    </location>
</feature>
<dbReference type="Proteomes" id="UP000095282">
    <property type="component" value="Unplaced"/>
</dbReference>
<reference evidence="5" key="1">
    <citation type="submission" date="2016-11" db="UniProtKB">
        <authorList>
            <consortium name="WormBaseParasite"/>
        </authorList>
    </citation>
    <scope>IDENTIFICATION</scope>
</reference>
<keyword evidence="4" id="KW-1185">Reference proteome</keyword>
<feature type="region of interest" description="Disordered" evidence="2">
    <location>
        <begin position="662"/>
        <end position="688"/>
    </location>
</feature>
<evidence type="ECO:0000259" key="3">
    <source>
        <dbReference type="Pfam" id="PF24293"/>
    </source>
</evidence>
<feature type="compositionally biased region" description="Low complexity" evidence="2">
    <location>
        <begin position="679"/>
        <end position="688"/>
    </location>
</feature>
<evidence type="ECO:0000313" key="5">
    <source>
        <dbReference type="WBParaSite" id="Csp11.Scaffold630.g20898.t1"/>
    </source>
</evidence>
<evidence type="ECO:0000256" key="1">
    <source>
        <dbReference type="SAM" id="Coils"/>
    </source>
</evidence>
<evidence type="ECO:0000313" key="4">
    <source>
        <dbReference type="Proteomes" id="UP000095282"/>
    </source>
</evidence>
<dbReference type="STRING" id="1561998.A0A1I7UZI3"/>
<dbReference type="WBParaSite" id="Csp11.Scaffold630.g20898.t1">
    <property type="protein sequence ID" value="Csp11.Scaffold630.g20898.t1"/>
    <property type="gene ID" value="Csp11.Scaffold630.g20898"/>
</dbReference>
<dbReference type="AlphaFoldDB" id="A0A1I7UZI3"/>
<dbReference type="InterPro" id="IPR056581">
    <property type="entry name" value="TPR_Edg1"/>
</dbReference>
<accession>A0A1I7UZI3</accession>
<evidence type="ECO:0000256" key="2">
    <source>
        <dbReference type="SAM" id="MobiDB-lite"/>
    </source>
</evidence>
<dbReference type="Pfam" id="PF24293">
    <property type="entry name" value="TPR_Edg1"/>
    <property type="match status" value="1"/>
</dbReference>
<dbReference type="eggNOG" id="ENOG502RT6K">
    <property type="taxonomic scope" value="Eukaryota"/>
</dbReference>
<keyword evidence="1" id="KW-0175">Coiled coil</keyword>
<name>A0A1I7UZI3_9PELO</name>
<organism evidence="4 5">
    <name type="scientific">Caenorhabditis tropicalis</name>
    <dbReference type="NCBI Taxonomy" id="1561998"/>
    <lineage>
        <taxon>Eukaryota</taxon>
        <taxon>Metazoa</taxon>
        <taxon>Ecdysozoa</taxon>
        <taxon>Nematoda</taxon>
        <taxon>Chromadorea</taxon>
        <taxon>Rhabditida</taxon>
        <taxon>Rhabditina</taxon>
        <taxon>Rhabditomorpha</taxon>
        <taxon>Rhabditoidea</taxon>
        <taxon>Rhabditidae</taxon>
        <taxon>Peloderinae</taxon>
        <taxon>Caenorhabditis</taxon>
    </lineage>
</organism>